<dbReference type="Pfam" id="PF00534">
    <property type="entry name" value="Glycos_transf_1"/>
    <property type="match status" value="1"/>
</dbReference>
<dbReference type="Gene3D" id="3.90.1070.10">
    <property type="match status" value="1"/>
</dbReference>
<dbReference type="InterPro" id="IPR036412">
    <property type="entry name" value="HAD-like_sf"/>
</dbReference>
<evidence type="ECO:0000313" key="9">
    <source>
        <dbReference type="EMBL" id="GGF73130.1"/>
    </source>
</evidence>
<evidence type="ECO:0000256" key="4">
    <source>
        <dbReference type="ARBA" id="ARBA00022679"/>
    </source>
</evidence>
<comment type="caution">
    <text evidence="9">The sequence shown here is derived from an EMBL/GenBank/DDBJ whole genome shotgun (WGS) entry which is preliminary data.</text>
</comment>
<dbReference type="RefSeq" id="WP_188715643.1">
    <property type="nucleotide sequence ID" value="NZ_BMIV01000009.1"/>
</dbReference>
<accession>A0ABQ1VL06</accession>
<reference evidence="10" key="1">
    <citation type="journal article" date="2019" name="Int. J. Syst. Evol. Microbiol.">
        <title>The Global Catalogue of Microorganisms (GCM) 10K type strain sequencing project: providing services to taxonomists for standard genome sequencing and annotation.</title>
        <authorList>
            <consortium name="The Broad Institute Genomics Platform"/>
            <consortium name="The Broad Institute Genome Sequencing Center for Infectious Disease"/>
            <person name="Wu L."/>
            <person name="Ma J."/>
        </authorList>
    </citation>
    <scope>NUCLEOTIDE SEQUENCE [LARGE SCALE GENOMIC DNA]</scope>
    <source>
        <strain evidence="10">CGMCC 1.15419</strain>
    </source>
</reference>
<dbReference type="Gene3D" id="3.40.50.2000">
    <property type="entry name" value="Glycogen Phosphorylase B"/>
    <property type="match status" value="2"/>
</dbReference>
<name>A0ABQ1VL06_9RHOB</name>
<keyword evidence="4" id="KW-0808">Transferase</keyword>
<evidence type="ECO:0000259" key="6">
    <source>
        <dbReference type="Pfam" id="PF00534"/>
    </source>
</evidence>
<dbReference type="PANTHER" id="PTHR46039">
    <property type="entry name" value="SUCROSE-PHOSPHATE SYNTHASE 3-RELATED"/>
    <property type="match status" value="1"/>
</dbReference>
<dbReference type="SFLD" id="SFLDG01141">
    <property type="entry name" value="C2.B.1:_Sucrose_Phosphatase_Li"/>
    <property type="match status" value="1"/>
</dbReference>
<evidence type="ECO:0000256" key="2">
    <source>
        <dbReference type="ARBA" id="ARBA00012536"/>
    </source>
</evidence>
<dbReference type="Pfam" id="PF13579">
    <property type="entry name" value="Glyco_trans_4_4"/>
    <property type="match status" value="1"/>
</dbReference>
<comment type="similarity">
    <text evidence="1">Belongs to the glycosyltransferase 1 family.</text>
</comment>
<evidence type="ECO:0000256" key="1">
    <source>
        <dbReference type="ARBA" id="ARBA00006530"/>
    </source>
</evidence>
<protein>
    <recommendedName>
        <fullName evidence="2">sucrose-phosphate synthase</fullName>
        <ecNumber evidence="2">2.4.1.14</ecNumber>
    </recommendedName>
</protein>
<evidence type="ECO:0000256" key="5">
    <source>
        <dbReference type="ARBA" id="ARBA00047471"/>
    </source>
</evidence>
<dbReference type="Proteomes" id="UP000640509">
    <property type="component" value="Unassembled WGS sequence"/>
</dbReference>
<dbReference type="Pfam" id="PF05116">
    <property type="entry name" value="S6PP"/>
    <property type="match status" value="1"/>
</dbReference>
<feature type="domain" description="Glycosyltransferase subfamily 4-like N-terminal" evidence="8">
    <location>
        <begin position="47"/>
        <end position="189"/>
    </location>
</feature>
<organism evidence="9 10">
    <name type="scientific">Paracoccus acridae</name>
    <dbReference type="NCBI Taxonomy" id="1795310"/>
    <lineage>
        <taxon>Bacteria</taxon>
        <taxon>Pseudomonadati</taxon>
        <taxon>Pseudomonadota</taxon>
        <taxon>Alphaproteobacteria</taxon>
        <taxon>Rhodobacterales</taxon>
        <taxon>Paracoccaceae</taxon>
        <taxon>Paracoccus</taxon>
    </lineage>
</organism>
<comment type="catalytic activity">
    <reaction evidence="5">
        <text>beta-D-fructose 6-phosphate + UDP-alpha-D-glucose = sucrose 6(F)-phosphate + UDP + H(+)</text>
        <dbReference type="Rhea" id="RHEA:22172"/>
        <dbReference type="ChEBI" id="CHEBI:15378"/>
        <dbReference type="ChEBI" id="CHEBI:57634"/>
        <dbReference type="ChEBI" id="CHEBI:57723"/>
        <dbReference type="ChEBI" id="CHEBI:58223"/>
        <dbReference type="ChEBI" id="CHEBI:58885"/>
        <dbReference type="EC" id="2.4.1.14"/>
    </reaction>
</comment>
<dbReference type="InterPro" id="IPR001296">
    <property type="entry name" value="Glyco_trans_1"/>
</dbReference>
<gene>
    <name evidence="9" type="primary">sps</name>
    <name evidence="9" type="ORF">GCM10011402_27100</name>
</gene>
<evidence type="ECO:0000259" key="8">
    <source>
        <dbReference type="Pfam" id="PF13579"/>
    </source>
</evidence>
<dbReference type="InterPro" id="IPR028098">
    <property type="entry name" value="Glyco_trans_4-like_N"/>
</dbReference>
<sequence length="681" mass="73375">MYVMHIALGGCIRQPPIRYGLTQDTGGHIAYVLGAATAQSTLPDVTRVDILTRLFHDRTLGPDHAMPVQQIGPKLRILRLKGPSPAYLTRQALEAELPALTDAFLDLLSHLPRKPDILHCHFADAAELGLAARARFRIPLIYTPHSLTLGKPGMTDRNGTACRDRLRREHAAIAGADAIVASSRDEAEGRIAAYDLASTGRVWRINPGISLPATMRDSQAIGLLQDGLDRPDLPFLLAIARPVDQKNLAGLMQAYLGSPELQAAANLVILAGQDGTDAEQQAVRAELASMAQSLPGKVLLPARHDATLVPQLYRRAAAQGGVFVNPALHESFGLTLIEAARFGLPVVATRNGGPVEILGAIGHGTLVDPRSPDGIADACLHLLRDPDAWQRMSRNAADRHRQFDWAAWAERVSLIARRLTRKAAPMRPAALPQSLLAFDIDGTLTGCPRSAPMFGRWASDALGRRQQVMIATGRSLPEARRILADWGLPEPTVMITSVGSEIWRADRRGSLALCADYAAWIGDDWQPEAIREVLAAMPLTWQPSHDQRRWKISLAGPEEQAWAVQDALADAGLPARVIPSHGRFIDILPQRAGKVGALSFEARRLGLTLADCVAAGDSGNDACMLGAAGRAIVVGNAWAELRLADRPGLYRASRAHAAGVLEGLAHFGLIQPQPAQMIPAE</sequence>
<keyword evidence="10" id="KW-1185">Reference proteome</keyword>
<dbReference type="InterPro" id="IPR044161">
    <property type="entry name" value="SPS"/>
</dbReference>
<dbReference type="SFLD" id="SFLDG01140">
    <property type="entry name" value="C2.B:_Phosphomannomutase_and_P"/>
    <property type="match status" value="1"/>
</dbReference>
<evidence type="ECO:0000259" key="7">
    <source>
        <dbReference type="Pfam" id="PF05116"/>
    </source>
</evidence>
<feature type="domain" description="Glycosyl transferase family 1" evidence="6">
    <location>
        <begin position="232"/>
        <end position="398"/>
    </location>
</feature>
<feature type="domain" description="Sucrose phosphatase-like" evidence="7">
    <location>
        <begin position="432"/>
        <end position="668"/>
    </location>
</feature>
<dbReference type="InterPro" id="IPR006380">
    <property type="entry name" value="SPP-like_dom"/>
</dbReference>
<evidence type="ECO:0000313" key="10">
    <source>
        <dbReference type="Proteomes" id="UP000640509"/>
    </source>
</evidence>
<dbReference type="Gene3D" id="3.40.50.1000">
    <property type="entry name" value="HAD superfamily/HAD-like"/>
    <property type="match status" value="1"/>
</dbReference>
<keyword evidence="3" id="KW-0328">Glycosyltransferase</keyword>
<evidence type="ECO:0000256" key="3">
    <source>
        <dbReference type="ARBA" id="ARBA00022676"/>
    </source>
</evidence>
<dbReference type="SUPFAM" id="SSF56784">
    <property type="entry name" value="HAD-like"/>
    <property type="match status" value="1"/>
</dbReference>
<dbReference type="SFLD" id="SFLDS00003">
    <property type="entry name" value="Haloacid_Dehalogenase"/>
    <property type="match status" value="1"/>
</dbReference>
<dbReference type="EMBL" id="BMIV01000009">
    <property type="protein sequence ID" value="GGF73130.1"/>
    <property type="molecule type" value="Genomic_DNA"/>
</dbReference>
<dbReference type="SUPFAM" id="SSF53756">
    <property type="entry name" value="UDP-Glycosyltransferase/glycogen phosphorylase"/>
    <property type="match status" value="1"/>
</dbReference>
<dbReference type="InterPro" id="IPR023214">
    <property type="entry name" value="HAD_sf"/>
</dbReference>
<dbReference type="EC" id="2.4.1.14" evidence="2"/>
<proteinExistence type="inferred from homology"/>
<dbReference type="PANTHER" id="PTHR46039:SF5">
    <property type="entry name" value="SUCROSE-PHOSPHATE SYNTHASE 3-RELATED"/>
    <property type="match status" value="1"/>
</dbReference>